<dbReference type="SUPFAM" id="SSF47781">
    <property type="entry name" value="RuvA domain 2-like"/>
    <property type="match status" value="1"/>
</dbReference>
<dbReference type="AlphaFoldDB" id="A0A8S3TFZ5"/>
<protein>
    <submittedName>
        <fullName evidence="2">Uncharacterized protein</fullName>
    </submittedName>
</protein>
<evidence type="ECO:0000313" key="2">
    <source>
        <dbReference type="EMBL" id="CAG2230469.1"/>
    </source>
</evidence>
<feature type="compositionally biased region" description="Polar residues" evidence="1">
    <location>
        <begin position="255"/>
        <end position="271"/>
    </location>
</feature>
<organism evidence="2 3">
    <name type="scientific">Mytilus edulis</name>
    <name type="common">Blue mussel</name>
    <dbReference type="NCBI Taxonomy" id="6550"/>
    <lineage>
        <taxon>Eukaryota</taxon>
        <taxon>Metazoa</taxon>
        <taxon>Spiralia</taxon>
        <taxon>Lophotrochozoa</taxon>
        <taxon>Mollusca</taxon>
        <taxon>Bivalvia</taxon>
        <taxon>Autobranchia</taxon>
        <taxon>Pteriomorphia</taxon>
        <taxon>Mytilida</taxon>
        <taxon>Mytiloidea</taxon>
        <taxon>Mytilidae</taxon>
        <taxon>Mytilinae</taxon>
        <taxon>Mytilus</taxon>
    </lineage>
</organism>
<dbReference type="EMBL" id="CAJPWZ010002070">
    <property type="protein sequence ID" value="CAG2230469.1"/>
    <property type="molecule type" value="Genomic_DNA"/>
</dbReference>
<keyword evidence="3" id="KW-1185">Reference proteome</keyword>
<evidence type="ECO:0000256" key="1">
    <source>
        <dbReference type="SAM" id="MobiDB-lite"/>
    </source>
</evidence>
<gene>
    <name evidence="2" type="ORF">MEDL_43312</name>
</gene>
<reference evidence="2" key="1">
    <citation type="submission" date="2021-03" db="EMBL/GenBank/DDBJ databases">
        <authorList>
            <person name="Bekaert M."/>
        </authorList>
    </citation>
    <scope>NUCLEOTIDE SEQUENCE</scope>
</reference>
<feature type="compositionally biased region" description="Polar residues" evidence="1">
    <location>
        <begin position="227"/>
        <end position="246"/>
    </location>
</feature>
<dbReference type="Pfam" id="PF12836">
    <property type="entry name" value="HHH_3"/>
    <property type="match status" value="1"/>
</dbReference>
<evidence type="ECO:0000313" key="3">
    <source>
        <dbReference type="Proteomes" id="UP000683360"/>
    </source>
</evidence>
<name>A0A8S3TFZ5_MYTED</name>
<feature type="region of interest" description="Disordered" evidence="1">
    <location>
        <begin position="225"/>
        <end position="294"/>
    </location>
</feature>
<dbReference type="InterPro" id="IPR010994">
    <property type="entry name" value="RuvA_2-like"/>
</dbReference>
<sequence length="367" mass="43060">MTTLAFQQQCIKINSCSYEELRLLPGVGNVIADKIMSMRETLGNIQPEHLMEIPRLKITEALMDLIDFSPVTQQPEYNTQPQFSYELQDYVDMGEVKTTAFHSGYSKQDAEMHDFSDSDTPSDEYLLKPEHEEVKRDLSRPSSAMSKILDYTMQHGDHRYSSKISRPDEKKSLFQTECDDQDKVQDFASDRQSKPENIHRTDELGYTKPSIRLNVEENIDNRDYSRHQATQHQNPQLGWQQGPNENIENRDYSRNHNPNQQTSQLGWQQGPNEHKPRTERPVPVPRRHQRLESHTPSTIIRRRIPSPEIQRRIRIPSPEIRRRIPLPEIQRRIPSPEIFREPVYSLRTPNPAYSSTMNRNMYTPRPF</sequence>
<feature type="compositionally biased region" description="Basic and acidic residues" evidence="1">
    <location>
        <begin position="181"/>
        <end position="205"/>
    </location>
</feature>
<dbReference type="OrthoDB" id="10320323at2759"/>
<feature type="region of interest" description="Disordered" evidence="1">
    <location>
        <begin position="180"/>
        <end position="205"/>
    </location>
</feature>
<comment type="caution">
    <text evidence="2">The sequence shown here is derived from an EMBL/GenBank/DDBJ whole genome shotgun (WGS) entry which is preliminary data.</text>
</comment>
<dbReference type="Proteomes" id="UP000683360">
    <property type="component" value="Unassembled WGS sequence"/>
</dbReference>
<accession>A0A8S3TFZ5</accession>
<proteinExistence type="predicted"/>
<dbReference type="Gene3D" id="1.10.150.320">
    <property type="entry name" value="Photosystem II 12 kDa extrinsic protein"/>
    <property type="match status" value="1"/>
</dbReference>